<keyword evidence="18" id="KW-1185">Reference proteome</keyword>
<feature type="compositionally biased region" description="Basic and acidic residues" evidence="14">
    <location>
        <begin position="146"/>
        <end position="155"/>
    </location>
</feature>
<keyword evidence="7" id="KW-0175">Coiled coil</keyword>
<dbReference type="Proteomes" id="UP000694521">
    <property type="component" value="Unplaced"/>
</dbReference>
<evidence type="ECO:0000256" key="5">
    <source>
        <dbReference type="ARBA" id="ARBA00022843"/>
    </source>
</evidence>
<feature type="domain" description="Torsin-1A-interacting protein 1/2 AAA+ activator" evidence="16">
    <location>
        <begin position="313"/>
        <end position="536"/>
    </location>
</feature>
<keyword evidence="2" id="KW-1017">Isopeptide bond</keyword>
<evidence type="ECO:0000313" key="18">
    <source>
        <dbReference type="Proteomes" id="UP000694521"/>
    </source>
</evidence>
<feature type="compositionally biased region" description="Polar residues" evidence="14">
    <location>
        <begin position="258"/>
        <end position="268"/>
    </location>
</feature>
<feature type="compositionally biased region" description="Polar residues" evidence="14">
    <location>
        <begin position="1"/>
        <end position="15"/>
    </location>
</feature>
<feature type="region of interest" description="Disordered" evidence="14">
    <location>
        <begin position="237"/>
        <end position="277"/>
    </location>
</feature>
<organism evidence="17 18">
    <name type="scientific">Anser cygnoides</name>
    <name type="common">Swan goose</name>
    <dbReference type="NCBI Taxonomy" id="8845"/>
    <lineage>
        <taxon>Eukaryota</taxon>
        <taxon>Metazoa</taxon>
        <taxon>Chordata</taxon>
        <taxon>Craniata</taxon>
        <taxon>Vertebrata</taxon>
        <taxon>Euteleostomi</taxon>
        <taxon>Archelosauria</taxon>
        <taxon>Archosauria</taxon>
        <taxon>Dinosauria</taxon>
        <taxon>Saurischia</taxon>
        <taxon>Theropoda</taxon>
        <taxon>Coelurosauria</taxon>
        <taxon>Aves</taxon>
        <taxon>Neognathae</taxon>
        <taxon>Galloanserae</taxon>
        <taxon>Anseriformes</taxon>
        <taxon>Anatidae</taxon>
        <taxon>Anserinae</taxon>
        <taxon>Anser</taxon>
    </lineage>
</organism>
<comment type="function">
    <text evidence="11">Required for nuclear membrane integrity. Induces TOR1A and TOR1B ATPase activity and is required for their location on the nuclear membrane. Binds to A- and B-type lamins. Possible role in membrane attachment and assembly of the nuclear lamina.</text>
</comment>
<dbReference type="Pfam" id="PF05609">
    <property type="entry name" value="LAP1_C"/>
    <property type="match status" value="1"/>
</dbReference>
<sequence length="537" mass="57952">MLHNAQHVQNKQKTSPKLRCPSRALRGDCLRGSAHNMAAAASPPQRDRAQHGGGGAAHEPPLGPQEAAGPARPAAGSEVGGAAPAAPRRQLRSRAAPRGAAAGQGRAKGAAVVACSASGMVGDGDERAPPDAPELKRRRKSPRLAEAAEREREAEPEPGSGGAPEGGELGVVSPDRLTRPPIRACRAAGSSSNFLLPENPAKEKAKDYDGIEPKKPAGHQPSVHAPLKESKADFFEKNQEHQSTKLQSRSKFRDQPSIVKQAQQQSQRLAKKGGGSKSGFQKGWTLLVLAIVVALFYVGWIGMPSLLDTTSSSRNTQILQVFRARMDKLKETYQSQDPNLWRRTHVFLEKHLNASHLHTEPAILLFTAGQEAEKVLRCLSNEIADAFAFSQNATTIKINGADKAEMDSDSVKMEVDDELSSGFSEGKKVAVVHRFELLPAGSTLIFYKYCDHENAAFKDVALLLTVLLDEQSLGKSLTVKEVEEKVRDFLGTKFTSSDVPSSYNSMDTDKLSGLWSRISHLVLPVRPEKGLPVEGCT</sequence>
<keyword evidence="5" id="KW-0832">Ubl conjugation</keyword>
<reference evidence="17" key="1">
    <citation type="submission" date="2025-08" db="UniProtKB">
        <authorList>
            <consortium name="Ensembl"/>
        </authorList>
    </citation>
    <scope>IDENTIFICATION</scope>
</reference>
<evidence type="ECO:0000256" key="6">
    <source>
        <dbReference type="ARBA" id="ARBA00022989"/>
    </source>
</evidence>
<evidence type="ECO:0000256" key="11">
    <source>
        <dbReference type="ARBA" id="ARBA00037580"/>
    </source>
</evidence>
<keyword evidence="10" id="KW-0539">Nucleus</keyword>
<feature type="compositionally biased region" description="Basic and acidic residues" evidence="14">
    <location>
        <begin position="124"/>
        <end position="135"/>
    </location>
</feature>
<feature type="compositionally biased region" description="Basic and acidic residues" evidence="14">
    <location>
        <begin position="200"/>
        <end position="215"/>
    </location>
</feature>
<evidence type="ECO:0000256" key="1">
    <source>
        <dbReference type="ARBA" id="ARBA00007860"/>
    </source>
</evidence>
<feature type="transmembrane region" description="Helical" evidence="15">
    <location>
        <begin position="286"/>
        <end position="307"/>
    </location>
</feature>
<accession>A0A8B9DCP4</accession>
<proteinExistence type="inferred from homology"/>
<evidence type="ECO:0000313" key="17">
    <source>
        <dbReference type="Ensembl" id="ENSACDP00005004197.1"/>
    </source>
</evidence>
<feature type="compositionally biased region" description="Low complexity" evidence="14">
    <location>
        <begin position="93"/>
        <end position="114"/>
    </location>
</feature>
<dbReference type="GO" id="GO:0005637">
    <property type="term" value="C:nuclear inner membrane"/>
    <property type="evidence" value="ECO:0007669"/>
    <property type="project" value="UniProtKB-SubCell"/>
</dbReference>
<evidence type="ECO:0000256" key="2">
    <source>
        <dbReference type="ARBA" id="ARBA00022499"/>
    </source>
</evidence>
<feature type="region of interest" description="Disordered" evidence="14">
    <location>
        <begin position="1"/>
        <end position="224"/>
    </location>
</feature>
<evidence type="ECO:0000256" key="7">
    <source>
        <dbReference type="ARBA" id="ARBA00023054"/>
    </source>
</evidence>
<evidence type="ECO:0000256" key="15">
    <source>
        <dbReference type="SAM" id="Phobius"/>
    </source>
</evidence>
<dbReference type="Ensembl" id="ENSACDT00005005071.1">
    <property type="protein sequence ID" value="ENSACDP00005004197.1"/>
    <property type="gene ID" value="ENSACDG00005003081.1"/>
</dbReference>
<evidence type="ECO:0000256" key="4">
    <source>
        <dbReference type="ARBA" id="ARBA00022692"/>
    </source>
</evidence>
<dbReference type="GO" id="GO:0001671">
    <property type="term" value="F:ATPase activator activity"/>
    <property type="evidence" value="ECO:0007669"/>
    <property type="project" value="InterPro"/>
</dbReference>
<comment type="subcellular location">
    <subcellularLocation>
        <location evidence="12">Nucleus inner membrane</location>
        <topology evidence="12">Single-pass membrane protein</topology>
    </subcellularLocation>
</comment>
<evidence type="ECO:0000256" key="14">
    <source>
        <dbReference type="SAM" id="MobiDB-lite"/>
    </source>
</evidence>
<dbReference type="PANTHER" id="PTHR18843:SF6">
    <property type="entry name" value="TORSIN-1A-INTERACTING PROTEIN 1"/>
    <property type="match status" value="1"/>
</dbReference>
<dbReference type="InterPro" id="IPR046753">
    <property type="entry name" value="TOIP1/2_C"/>
</dbReference>
<evidence type="ECO:0000256" key="10">
    <source>
        <dbReference type="ARBA" id="ARBA00023242"/>
    </source>
</evidence>
<evidence type="ECO:0000256" key="13">
    <source>
        <dbReference type="ARBA" id="ARBA00040724"/>
    </source>
</evidence>
<keyword evidence="6 15" id="KW-1133">Transmembrane helix</keyword>
<protein>
    <recommendedName>
        <fullName evidence="13">Torsin-1A-interacting protein 1</fullName>
    </recommendedName>
</protein>
<dbReference type="GO" id="GO:0061024">
    <property type="term" value="P:membrane organization"/>
    <property type="evidence" value="ECO:0007669"/>
    <property type="project" value="TreeGrafter"/>
</dbReference>
<evidence type="ECO:0000259" key="16">
    <source>
        <dbReference type="Pfam" id="PF05609"/>
    </source>
</evidence>
<reference evidence="17" key="2">
    <citation type="submission" date="2025-09" db="UniProtKB">
        <authorList>
            <consortium name="Ensembl"/>
        </authorList>
    </citation>
    <scope>IDENTIFICATION</scope>
</reference>
<keyword evidence="9" id="KW-0325">Glycoprotein</keyword>
<keyword evidence="4 15" id="KW-0812">Transmembrane</keyword>
<evidence type="ECO:0000256" key="9">
    <source>
        <dbReference type="ARBA" id="ARBA00023180"/>
    </source>
</evidence>
<evidence type="ECO:0000256" key="3">
    <source>
        <dbReference type="ARBA" id="ARBA00022553"/>
    </source>
</evidence>
<dbReference type="Gene3D" id="3.40.50.12190">
    <property type="match status" value="1"/>
</dbReference>
<evidence type="ECO:0000256" key="8">
    <source>
        <dbReference type="ARBA" id="ARBA00023136"/>
    </source>
</evidence>
<dbReference type="InterPro" id="IPR038599">
    <property type="entry name" value="LAP1C-like_C_sf"/>
</dbReference>
<name>A0A8B9DCP4_ANSCY</name>
<evidence type="ECO:0000256" key="12">
    <source>
        <dbReference type="ARBA" id="ARBA00037876"/>
    </source>
</evidence>
<dbReference type="PANTHER" id="PTHR18843">
    <property type="entry name" value="TORSIN-1A-INTERACTING PROTEIN"/>
    <property type="match status" value="1"/>
</dbReference>
<comment type="similarity">
    <text evidence="1">Belongs to the TOR1AIP family.</text>
</comment>
<feature type="compositionally biased region" description="Gly residues" evidence="14">
    <location>
        <begin position="159"/>
        <end position="169"/>
    </location>
</feature>
<keyword evidence="3" id="KW-0597">Phosphoprotein</keyword>
<keyword evidence="8 15" id="KW-0472">Membrane</keyword>
<dbReference type="InterPro" id="IPR008662">
    <property type="entry name" value="TOIP1/2"/>
</dbReference>
<dbReference type="AlphaFoldDB" id="A0A8B9DCP4"/>